<dbReference type="AlphaFoldDB" id="A0A401T217"/>
<keyword evidence="3" id="KW-0399">Innate immunity</keyword>
<proteinExistence type="inferred from homology"/>
<keyword evidence="8 12" id="KW-0472">Membrane</keyword>
<dbReference type="OMA" id="WKLFYIT"/>
<keyword evidence="4 12" id="KW-0812">Transmembrane</keyword>
<evidence type="ECO:0000256" key="1">
    <source>
        <dbReference type="ARBA" id="ARBA00004389"/>
    </source>
</evidence>
<comment type="similarity">
    <text evidence="2">Belongs to the CYBC1 family.</text>
</comment>
<evidence type="ECO:0000313" key="13">
    <source>
        <dbReference type="EMBL" id="GCC36702.1"/>
    </source>
</evidence>
<protein>
    <recommendedName>
        <fullName evidence="10">Essential for reactive oxygen species protein</fullName>
    </recommendedName>
</protein>
<dbReference type="PANTHER" id="PTHR31837:SF3">
    <property type="entry name" value="CYTOCHROME B-245 CHAPERONE 1"/>
    <property type="match status" value="1"/>
</dbReference>
<keyword evidence="9" id="KW-0143">Chaperone</keyword>
<evidence type="ECO:0000256" key="5">
    <source>
        <dbReference type="ARBA" id="ARBA00022824"/>
    </source>
</evidence>
<evidence type="ECO:0000256" key="9">
    <source>
        <dbReference type="ARBA" id="ARBA00023186"/>
    </source>
</evidence>
<dbReference type="GO" id="GO:0045087">
    <property type="term" value="P:innate immune response"/>
    <property type="evidence" value="ECO:0007669"/>
    <property type="project" value="UniProtKB-KW"/>
</dbReference>
<name>A0A401T217_CHIPU</name>
<comment type="caution">
    <text evidence="13">The sequence shown here is derived from an EMBL/GenBank/DDBJ whole genome shotgun (WGS) entry which is preliminary data.</text>
</comment>
<evidence type="ECO:0000256" key="12">
    <source>
        <dbReference type="SAM" id="Phobius"/>
    </source>
</evidence>
<comment type="subcellular location">
    <subcellularLocation>
        <location evidence="1">Endoplasmic reticulum membrane</location>
        <topology evidence="1">Single-pass membrane protein</topology>
    </subcellularLocation>
</comment>
<gene>
    <name evidence="13" type="ORF">chiPu_0015200</name>
</gene>
<evidence type="ECO:0000256" key="4">
    <source>
        <dbReference type="ARBA" id="ARBA00022692"/>
    </source>
</evidence>
<dbReference type="STRING" id="137246.A0A401T217"/>
<dbReference type="Pfam" id="PF15169">
    <property type="entry name" value="Cybc1_Eros"/>
    <property type="match status" value="1"/>
</dbReference>
<keyword evidence="5" id="KW-0256">Endoplasmic reticulum</keyword>
<keyword evidence="7 12" id="KW-1133">Transmembrane helix</keyword>
<feature type="transmembrane region" description="Helical" evidence="12">
    <location>
        <begin position="21"/>
        <end position="40"/>
    </location>
</feature>
<reference evidence="13 14" key="1">
    <citation type="journal article" date="2018" name="Nat. Ecol. Evol.">
        <title>Shark genomes provide insights into elasmobranch evolution and the origin of vertebrates.</title>
        <authorList>
            <person name="Hara Y"/>
            <person name="Yamaguchi K"/>
            <person name="Onimaru K"/>
            <person name="Kadota M"/>
            <person name="Koyanagi M"/>
            <person name="Keeley SD"/>
            <person name="Tatsumi K"/>
            <person name="Tanaka K"/>
            <person name="Motone F"/>
            <person name="Kageyama Y"/>
            <person name="Nozu R"/>
            <person name="Adachi N"/>
            <person name="Nishimura O"/>
            <person name="Nakagawa R"/>
            <person name="Tanegashima C"/>
            <person name="Kiyatake I"/>
            <person name="Matsumoto R"/>
            <person name="Murakumo K"/>
            <person name="Nishida K"/>
            <person name="Terakita A"/>
            <person name="Kuratani S"/>
            <person name="Sato K"/>
            <person name="Hyodo S Kuraku.S."/>
        </authorList>
    </citation>
    <scope>NUCLEOTIDE SEQUENCE [LARGE SCALE GENOMIC DNA]</scope>
</reference>
<dbReference type="GO" id="GO:0005789">
    <property type="term" value="C:endoplasmic reticulum membrane"/>
    <property type="evidence" value="ECO:0007669"/>
    <property type="project" value="UniProtKB-SubCell"/>
</dbReference>
<feature type="region of interest" description="Disordered" evidence="11">
    <location>
        <begin position="170"/>
        <end position="197"/>
    </location>
</feature>
<accession>A0A401T217</accession>
<dbReference type="OrthoDB" id="10022724at2759"/>
<evidence type="ECO:0000313" key="14">
    <source>
        <dbReference type="Proteomes" id="UP000287033"/>
    </source>
</evidence>
<dbReference type="EMBL" id="BEZZ01000870">
    <property type="protein sequence ID" value="GCC36702.1"/>
    <property type="molecule type" value="Genomic_DNA"/>
</dbReference>
<dbReference type="PANTHER" id="PTHR31837">
    <property type="entry name" value="CYTOCHROME B-245 CHAPERONE 1"/>
    <property type="match status" value="1"/>
</dbReference>
<dbReference type="InterPro" id="IPR027846">
    <property type="entry name" value="Cybc1"/>
</dbReference>
<dbReference type="Proteomes" id="UP000287033">
    <property type="component" value="Unassembled WGS sequence"/>
</dbReference>
<evidence type="ECO:0000256" key="2">
    <source>
        <dbReference type="ARBA" id="ARBA00009907"/>
    </source>
</evidence>
<evidence type="ECO:0000256" key="10">
    <source>
        <dbReference type="ARBA" id="ARBA00030424"/>
    </source>
</evidence>
<organism evidence="13 14">
    <name type="scientific">Chiloscyllium punctatum</name>
    <name type="common">Brownbanded bambooshark</name>
    <name type="synonym">Hemiscyllium punctatum</name>
    <dbReference type="NCBI Taxonomy" id="137246"/>
    <lineage>
        <taxon>Eukaryota</taxon>
        <taxon>Metazoa</taxon>
        <taxon>Chordata</taxon>
        <taxon>Craniata</taxon>
        <taxon>Vertebrata</taxon>
        <taxon>Chondrichthyes</taxon>
        <taxon>Elasmobranchii</taxon>
        <taxon>Galeomorphii</taxon>
        <taxon>Galeoidea</taxon>
        <taxon>Orectolobiformes</taxon>
        <taxon>Hemiscylliidae</taxon>
        <taxon>Chiloscyllium</taxon>
    </lineage>
</organism>
<evidence type="ECO:0000256" key="6">
    <source>
        <dbReference type="ARBA" id="ARBA00022859"/>
    </source>
</evidence>
<evidence type="ECO:0000256" key="7">
    <source>
        <dbReference type="ARBA" id="ARBA00022989"/>
    </source>
</evidence>
<evidence type="ECO:0000256" key="8">
    <source>
        <dbReference type="ARBA" id="ARBA00023136"/>
    </source>
</evidence>
<sequence>MAYMVIEEQTDSILHLKRSPGIRSWSVLVGIGSIGLAAAYYSTDSWGWKLFYVVGCLFVAVQNLEDWEEVRFDKNKGNAVLKNFNLYTRILTMWSKSPEQVVAQLQHIRAVTVDEERVRYLGKGYLVVLRFATGFSHPITQSAVLSNRSDVDAVAQLITNFLNLNKPSFEDKLRLSPDSSDGTGSDNEKNERLSSGN</sequence>
<keyword evidence="14" id="KW-1185">Reference proteome</keyword>
<keyword evidence="6" id="KW-0391">Immunity</keyword>
<evidence type="ECO:0000256" key="11">
    <source>
        <dbReference type="SAM" id="MobiDB-lite"/>
    </source>
</evidence>
<feature type="compositionally biased region" description="Basic and acidic residues" evidence="11">
    <location>
        <begin position="186"/>
        <end position="197"/>
    </location>
</feature>
<evidence type="ECO:0000256" key="3">
    <source>
        <dbReference type="ARBA" id="ARBA00022588"/>
    </source>
</evidence>